<evidence type="ECO:0000313" key="1">
    <source>
        <dbReference type="EMBL" id="GAA4979492.1"/>
    </source>
</evidence>
<reference evidence="2" key="1">
    <citation type="journal article" date="2019" name="Int. J. Syst. Evol. Microbiol.">
        <title>The Global Catalogue of Microorganisms (GCM) 10K type strain sequencing project: providing services to taxonomists for standard genome sequencing and annotation.</title>
        <authorList>
            <consortium name="The Broad Institute Genomics Platform"/>
            <consortium name="The Broad Institute Genome Sequencing Center for Infectious Disease"/>
            <person name="Wu L."/>
            <person name="Ma J."/>
        </authorList>
    </citation>
    <scope>NUCLEOTIDE SEQUENCE [LARGE SCALE GENOMIC DNA]</scope>
    <source>
        <strain evidence="2">JCM 17986</strain>
    </source>
</reference>
<sequence>MRREGSGRAGGATRVDHAVRRSFLAAELASDGRWERPSGIGFIGFLIVQECFFVTRTVSQLGVAGVSVSRGIGKEHAKERLRGGCWSFPRAFPQVGAGAGGYDPGN</sequence>
<dbReference type="EMBL" id="BAABHS010000021">
    <property type="protein sequence ID" value="GAA4979492.1"/>
    <property type="molecule type" value="Genomic_DNA"/>
</dbReference>
<keyword evidence="2" id="KW-1185">Reference proteome</keyword>
<dbReference type="Proteomes" id="UP001500466">
    <property type="component" value="Unassembled WGS sequence"/>
</dbReference>
<proteinExistence type="predicted"/>
<gene>
    <name evidence="1" type="ORF">GCM10023205_55140</name>
</gene>
<evidence type="ECO:0000313" key="2">
    <source>
        <dbReference type="Proteomes" id="UP001500466"/>
    </source>
</evidence>
<organism evidence="1 2">
    <name type="scientific">Yinghuangia aomiensis</name>
    <dbReference type="NCBI Taxonomy" id="676205"/>
    <lineage>
        <taxon>Bacteria</taxon>
        <taxon>Bacillati</taxon>
        <taxon>Actinomycetota</taxon>
        <taxon>Actinomycetes</taxon>
        <taxon>Kitasatosporales</taxon>
        <taxon>Streptomycetaceae</taxon>
        <taxon>Yinghuangia</taxon>
    </lineage>
</organism>
<protein>
    <submittedName>
        <fullName evidence="1">Uncharacterized protein</fullName>
    </submittedName>
</protein>
<name>A0ABP9HVV4_9ACTN</name>
<accession>A0ABP9HVV4</accession>
<comment type="caution">
    <text evidence="1">The sequence shown here is derived from an EMBL/GenBank/DDBJ whole genome shotgun (WGS) entry which is preliminary data.</text>
</comment>